<dbReference type="Proteomes" id="UP000193529">
    <property type="component" value="Unassembled WGS sequence"/>
</dbReference>
<dbReference type="OrthoDB" id="9792858at2"/>
<dbReference type="Gene3D" id="2.30.110.10">
    <property type="entry name" value="Electron Transport, Fmn-binding Protein, Chain A"/>
    <property type="match status" value="1"/>
</dbReference>
<comment type="similarity">
    <text evidence="1">Belongs to the non-flavoprotein flavin reductase family.</text>
</comment>
<keyword evidence="2" id="KW-0560">Oxidoreductase</keyword>
<keyword evidence="5" id="KW-1185">Reference proteome</keyword>
<proteinExistence type="inferred from homology"/>
<feature type="domain" description="Flavin reductase like" evidence="3">
    <location>
        <begin position="10"/>
        <end position="153"/>
    </location>
</feature>
<dbReference type="RefSeq" id="WP_050989412.1">
    <property type="nucleotide sequence ID" value="NZ_LQPJ01000124.1"/>
</dbReference>
<dbReference type="InterPro" id="IPR050268">
    <property type="entry name" value="NADH-dep_flavin_reductase"/>
</dbReference>
<dbReference type="EMBL" id="LQPJ01000124">
    <property type="protein sequence ID" value="ORW20524.1"/>
    <property type="molecule type" value="Genomic_DNA"/>
</dbReference>
<evidence type="ECO:0000313" key="5">
    <source>
        <dbReference type="Proteomes" id="UP000193529"/>
    </source>
</evidence>
<dbReference type="GO" id="GO:0010181">
    <property type="term" value="F:FMN binding"/>
    <property type="evidence" value="ECO:0007669"/>
    <property type="project" value="InterPro"/>
</dbReference>
<sequence length="157" mass="16796">MDQLSLRAAYGHFPSGVVAVAATVDDQPVGFAASTFVPVSLDPPLVAFFVQNTSTTWPKLVARPRLGLSLLAEDHENAARLLAAKSGDRFVKLTTVTAETGAVFLEGTSAWLQTAIHELVSVGDHTMVVLSVLGVTLYSDVQPIIFHRSGFHRLAAR</sequence>
<dbReference type="PANTHER" id="PTHR30466">
    <property type="entry name" value="FLAVIN REDUCTASE"/>
    <property type="match status" value="1"/>
</dbReference>
<name>A0A1X1ZB01_9MYCO</name>
<dbReference type="AlphaFoldDB" id="A0A1X1ZB01"/>
<accession>A0A1X1ZB01</accession>
<dbReference type="PANTHER" id="PTHR30466:SF11">
    <property type="entry name" value="FLAVIN-DEPENDENT MONOOXYGENASE, REDUCTASE SUBUNIT HSAB"/>
    <property type="match status" value="1"/>
</dbReference>
<dbReference type="GO" id="GO:0042602">
    <property type="term" value="F:riboflavin reductase (NADPH) activity"/>
    <property type="evidence" value="ECO:0007669"/>
    <property type="project" value="TreeGrafter"/>
</dbReference>
<organism evidence="4 5">
    <name type="scientific">Mycobacterium palustre</name>
    <dbReference type="NCBI Taxonomy" id="153971"/>
    <lineage>
        <taxon>Bacteria</taxon>
        <taxon>Bacillati</taxon>
        <taxon>Actinomycetota</taxon>
        <taxon>Actinomycetes</taxon>
        <taxon>Mycobacteriales</taxon>
        <taxon>Mycobacteriaceae</taxon>
        <taxon>Mycobacterium</taxon>
        <taxon>Mycobacterium simiae complex</taxon>
    </lineage>
</organism>
<evidence type="ECO:0000313" key="4">
    <source>
        <dbReference type="EMBL" id="ORW20524.1"/>
    </source>
</evidence>
<gene>
    <name evidence="4" type="ORF">AWC19_15010</name>
</gene>
<dbReference type="InterPro" id="IPR002563">
    <property type="entry name" value="Flavin_Rdtase-like_dom"/>
</dbReference>
<evidence type="ECO:0000259" key="3">
    <source>
        <dbReference type="SMART" id="SM00903"/>
    </source>
</evidence>
<reference evidence="4 5" key="1">
    <citation type="submission" date="2016-01" db="EMBL/GenBank/DDBJ databases">
        <title>The new phylogeny of the genus Mycobacterium.</title>
        <authorList>
            <person name="Tarcisio F."/>
            <person name="Conor M."/>
            <person name="Antonella G."/>
            <person name="Elisabetta G."/>
            <person name="Giulia F.S."/>
            <person name="Sara T."/>
            <person name="Anna F."/>
            <person name="Clotilde B."/>
            <person name="Roberto B."/>
            <person name="Veronica D.S."/>
            <person name="Fabio R."/>
            <person name="Monica P."/>
            <person name="Olivier J."/>
            <person name="Enrico T."/>
            <person name="Nicola S."/>
        </authorList>
    </citation>
    <scope>NUCLEOTIDE SEQUENCE [LARGE SCALE GENOMIC DNA]</scope>
    <source>
        <strain evidence="4 5">DSM 44572</strain>
    </source>
</reference>
<dbReference type="InterPro" id="IPR012349">
    <property type="entry name" value="Split_barrel_FMN-bd"/>
</dbReference>
<comment type="caution">
    <text evidence="4">The sequence shown here is derived from an EMBL/GenBank/DDBJ whole genome shotgun (WGS) entry which is preliminary data.</text>
</comment>
<evidence type="ECO:0000256" key="1">
    <source>
        <dbReference type="ARBA" id="ARBA00008898"/>
    </source>
</evidence>
<dbReference type="Pfam" id="PF01613">
    <property type="entry name" value="Flavin_Reduct"/>
    <property type="match status" value="1"/>
</dbReference>
<evidence type="ECO:0000256" key="2">
    <source>
        <dbReference type="ARBA" id="ARBA00023002"/>
    </source>
</evidence>
<dbReference type="SMART" id="SM00903">
    <property type="entry name" value="Flavin_Reduct"/>
    <property type="match status" value="1"/>
</dbReference>
<dbReference type="SUPFAM" id="SSF50475">
    <property type="entry name" value="FMN-binding split barrel"/>
    <property type="match status" value="1"/>
</dbReference>
<dbReference type="STRING" id="153971.AWC19_15010"/>
<protein>
    <submittedName>
        <fullName evidence="4">Oxidoreductase</fullName>
    </submittedName>
</protein>